<dbReference type="HOGENOM" id="CLU_2443801_0_0_1"/>
<protein>
    <submittedName>
        <fullName evidence="1">Uncharacterized protein</fullName>
    </submittedName>
</protein>
<reference evidence="2" key="1">
    <citation type="journal article" date="2013" name="Science">
        <title>The Amborella genome and the evolution of flowering plants.</title>
        <authorList>
            <consortium name="Amborella Genome Project"/>
        </authorList>
    </citation>
    <scope>NUCLEOTIDE SEQUENCE [LARGE SCALE GENOMIC DNA]</scope>
</reference>
<evidence type="ECO:0000313" key="2">
    <source>
        <dbReference type="Proteomes" id="UP000017836"/>
    </source>
</evidence>
<name>W1NYT5_AMBTC</name>
<dbReference type="Gramene" id="ERN00808">
    <property type="protein sequence ID" value="ERN00808"/>
    <property type="gene ID" value="AMTR_s00103p00027840"/>
</dbReference>
<accession>W1NYT5</accession>
<proteinExistence type="predicted"/>
<keyword evidence="2" id="KW-1185">Reference proteome</keyword>
<dbReference type="EMBL" id="KI394805">
    <property type="protein sequence ID" value="ERN00808.1"/>
    <property type="molecule type" value="Genomic_DNA"/>
</dbReference>
<dbReference type="AlphaFoldDB" id="W1NYT5"/>
<gene>
    <name evidence="1" type="ORF">AMTR_s00103p00027840</name>
</gene>
<sequence>MTCPSTAVWCGRALNRSKRPRRRPGLSLVRLSRVSPNTKSKENIGPALLWLLPSGHRGEVLGPHFVAQELVFRAMLTGSGHAAWAVASPK</sequence>
<evidence type="ECO:0000313" key="1">
    <source>
        <dbReference type="EMBL" id="ERN00808.1"/>
    </source>
</evidence>
<dbReference type="Proteomes" id="UP000017836">
    <property type="component" value="Unassembled WGS sequence"/>
</dbReference>
<organism evidence="1 2">
    <name type="scientific">Amborella trichopoda</name>
    <dbReference type="NCBI Taxonomy" id="13333"/>
    <lineage>
        <taxon>Eukaryota</taxon>
        <taxon>Viridiplantae</taxon>
        <taxon>Streptophyta</taxon>
        <taxon>Embryophyta</taxon>
        <taxon>Tracheophyta</taxon>
        <taxon>Spermatophyta</taxon>
        <taxon>Magnoliopsida</taxon>
        <taxon>Amborellales</taxon>
        <taxon>Amborellaceae</taxon>
        <taxon>Amborella</taxon>
    </lineage>
</organism>